<reference evidence="2" key="1">
    <citation type="submission" date="2020-10" db="EMBL/GenBank/DDBJ databases">
        <authorList>
            <person name="Gilroy R."/>
        </authorList>
    </citation>
    <scope>NUCLEOTIDE SEQUENCE</scope>
    <source>
        <strain evidence="2">ChiHecec3B27-6122</strain>
    </source>
</reference>
<dbReference type="AlphaFoldDB" id="A0A9D1G800"/>
<dbReference type="NCBIfam" id="TIGR04086">
    <property type="entry name" value="TIGR04086_membr"/>
    <property type="match status" value="1"/>
</dbReference>
<organism evidence="2 3">
    <name type="scientific">Candidatus Scatomorpha pullistercoris</name>
    <dbReference type="NCBI Taxonomy" id="2840929"/>
    <lineage>
        <taxon>Bacteria</taxon>
        <taxon>Bacillati</taxon>
        <taxon>Bacillota</taxon>
        <taxon>Clostridia</taxon>
        <taxon>Eubacteriales</taxon>
        <taxon>Candidatus Scatomorpha</taxon>
    </lineage>
</organism>
<dbReference type="Proteomes" id="UP000886876">
    <property type="component" value="Unassembled WGS sequence"/>
</dbReference>
<evidence type="ECO:0000313" key="3">
    <source>
        <dbReference type="Proteomes" id="UP000886876"/>
    </source>
</evidence>
<gene>
    <name evidence="2" type="ORF">IAD42_10155</name>
</gene>
<keyword evidence="1" id="KW-0812">Transmembrane</keyword>
<name>A0A9D1G800_9FIRM</name>
<reference evidence="2" key="2">
    <citation type="journal article" date="2021" name="PeerJ">
        <title>Extensive microbial diversity within the chicken gut microbiome revealed by metagenomics and culture.</title>
        <authorList>
            <person name="Gilroy R."/>
            <person name="Ravi A."/>
            <person name="Getino M."/>
            <person name="Pursley I."/>
            <person name="Horton D.L."/>
            <person name="Alikhan N.F."/>
            <person name="Baker D."/>
            <person name="Gharbi K."/>
            <person name="Hall N."/>
            <person name="Watson M."/>
            <person name="Adriaenssens E.M."/>
            <person name="Foster-Nyarko E."/>
            <person name="Jarju S."/>
            <person name="Secka A."/>
            <person name="Antonio M."/>
            <person name="Oren A."/>
            <person name="Chaudhuri R.R."/>
            <person name="La Ragione R."/>
            <person name="Hildebrand F."/>
            <person name="Pallen M.J."/>
        </authorList>
    </citation>
    <scope>NUCLEOTIDE SEQUENCE</scope>
    <source>
        <strain evidence="2">ChiHecec3B27-6122</strain>
    </source>
</reference>
<keyword evidence="1" id="KW-0472">Membrane</keyword>
<protein>
    <submittedName>
        <fullName evidence="2">TIGR04086 family membrane protein</fullName>
    </submittedName>
</protein>
<sequence length="144" mass="14460">MTAGTVERKGKGRQRLRWYLFGPLTGIVAAVAVCYVCAALLEREVLPASTMEPLTIASLFVGAAAGGAAGAKRRGGAAIETGLICGAVPAALVVVAALAMPGDGPAAAGCVRAAIALTAGGAFGGALCLDRGKSKRRKLRRGRR</sequence>
<feature type="transmembrane region" description="Helical" evidence="1">
    <location>
        <begin position="83"/>
        <end position="100"/>
    </location>
</feature>
<evidence type="ECO:0000313" key="2">
    <source>
        <dbReference type="EMBL" id="HIS98329.1"/>
    </source>
</evidence>
<feature type="transmembrane region" description="Helical" evidence="1">
    <location>
        <begin position="18"/>
        <end position="41"/>
    </location>
</feature>
<accession>A0A9D1G800</accession>
<comment type="caution">
    <text evidence="2">The sequence shown here is derived from an EMBL/GenBank/DDBJ whole genome shotgun (WGS) entry which is preliminary data.</text>
</comment>
<evidence type="ECO:0000256" key="1">
    <source>
        <dbReference type="SAM" id="Phobius"/>
    </source>
</evidence>
<keyword evidence="1" id="KW-1133">Transmembrane helix</keyword>
<dbReference type="InterPro" id="IPR023804">
    <property type="entry name" value="DUF3792_TM"/>
</dbReference>
<proteinExistence type="predicted"/>
<feature type="transmembrane region" description="Helical" evidence="1">
    <location>
        <begin position="106"/>
        <end position="129"/>
    </location>
</feature>
<feature type="transmembrane region" description="Helical" evidence="1">
    <location>
        <begin position="53"/>
        <end position="71"/>
    </location>
</feature>
<dbReference type="EMBL" id="DVJS01000255">
    <property type="protein sequence ID" value="HIS98329.1"/>
    <property type="molecule type" value="Genomic_DNA"/>
</dbReference>
<dbReference type="Pfam" id="PF12670">
    <property type="entry name" value="DUF3792"/>
    <property type="match status" value="1"/>
</dbReference>